<evidence type="ECO:0000256" key="6">
    <source>
        <dbReference type="ARBA" id="ARBA00035258"/>
    </source>
</evidence>
<comment type="similarity">
    <text evidence="1 8 9">Belongs to the universal ribosomal protein uS8 family.</text>
</comment>
<dbReference type="PANTHER" id="PTHR11758">
    <property type="entry name" value="40S RIBOSOMAL PROTEIN S15A"/>
    <property type="match status" value="1"/>
</dbReference>
<keyword evidence="3 8" id="KW-0694">RNA-binding</keyword>
<evidence type="ECO:0000313" key="10">
    <source>
        <dbReference type="EMBL" id="BCG49462.1"/>
    </source>
</evidence>
<dbReference type="NCBIfam" id="NF001109">
    <property type="entry name" value="PRK00136.1"/>
    <property type="match status" value="1"/>
</dbReference>
<proteinExistence type="inferred from homology"/>
<sequence length="132" mass="15069">MSMSDPIADMLTYIRNGQIVNKRKIIMPSSKIKIEIAKVLKNEGYIKDFFIIKCLKNKFELKILLKYYMNRPVIECLKRISRPGLRIYKNKNNIPKIMNGLGLVIISTSSGIITDRKARAMGIGGEIICYVS</sequence>
<dbReference type="KEGG" id="parm:PADco_0420"/>
<dbReference type="PROSITE" id="PS00053">
    <property type="entry name" value="RIBOSOMAL_S8"/>
    <property type="match status" value="1"/>
</dbReference>
<dbReference type="Pfam" id="PF00410">
    <property type="entry name" value="Ribosomal_S8"/>
    <property type="match status" value="1"/>
</dbReference>
<dbReference type="GO" id="GO:0005737">
    <property type="term" value="C:cytoplasm"/>
    <property type="evidence" value="ECO:0007669"/>
    <property type="project" value="UniProtKB-ARBA"/>
</dbReference>
<comment type="subunit">
    <text evidence="7 8">Part of the 30S ribosomal subunit. Contacts proteins S5 and S12.</text>
</comment>
<dbReference type="FunFam" id="3.30.1490.10:FF:000001">
    <property type="entry name" value="30S ribosomal protein S8"/>
    <property type="match status" value="1"/>
</dbReference>
<dbReference type="RefSeq" id="WP_201329805.1">
    <property type="nucleotide sequence ID" value="NZ_AP023215.1"/>
</dbReference>
<dbReference type="GO" id="GO:0005840">
    <property type="term" value="C:ribosome"/>
    <property type="evidence" value="ECO:0007669"/>
    <property type="project" value="UniProtKB-KW"/>
</dbReference>
<accession>A0A7R6VYJ5</accession>
<dbReference type="GO" id="GO:0019843">
    <property type="term" value="F:rRNA binding"/>
    <property type="evidence" value="ECO:0007669"/>
    <property type="project" value="UniProtKB-UniRule"/>
</dbReference>
<evidence type="ECO:0000256" key="7">
    <source>
        <dbReference type="ARBA" id="ARBA00046740"/>
    </source>
</evidence>
<dbReference type="EMBL" id="AP023215">
    <property type="protein sequence ID" value="BCG49462.1"/>
    <property type="molecule type" value="Genomic_DNA"/>
</dbReference>
<evidence type="ECO:0000256" key="4">
    <source>
        <dbReference type="ARBA" id="ARBA00022980"/>
    </source>
</evidence>
<evidence type="ECO:0000256" key="1">
    <source>
        <dbReference type="ARBA" id="ARBA00006471"/>
    </source>
</evidence>
<evidence type="ECO:0000256" key="2">
    <source>
        <dbReference type="ARBA" id="ARBA00022730"/>
    </source>
</evidence>
<comment type="function">
    <text evidence="8">One of the primary rRNA binding proteins, it binds directly to 16S rRNA central domain where it helps coordinate assembly of the platform of the 30S subunit.</text>
</comment>
<dbReference type="GO" id="GO:0006412">
    <property type="term" value="P:translation"/>
    <property type="evidence" value="ECO:0007669"/>
    <property type="project" value="UniProtKB-UniRule"/>
</dbReference>
<dbReference type="GO" id="GO:0003735">
    <property type="term" value="F:structural constituent of ribosome"/>
    <property type="evidence" value="ECO:0007669"/>
    <property type="project" value="InterPro"/>
</dbReference>
<evidence type="ECO:0000313" key="11">
    <source>
        <dbReference type="Proteomes" id="UP000595708"/>
    </source>
</evidence>
<name>A0A7R6VYJ5_9PROT</name>
<dbReference type="Gene3D" id="3.30.1370.30">
    <property type="match status" value="1"/>
</dbReference>
<dbReference type="AlphaFoldDB" id="A0A7R6VYJ5"/>
<dbReference type="HAMAP" id="MF_01302_B">
    <property type="entry name" value="Ribosomal_uS8_B"/>
    <property type="match status" value="1"/>
</dbReference>
<keyword evidence="5 8" id="KW-0687">Ribonucleoprotein</keyword>
<dbReference type="Proteomes" id="UP000595708">
    <property type="component" value="Chromosome"/>
</dbReference>
<dbReference type="InterPro" id="IPR035987">
    <property type="entry name" value="Ribosomal_uS8_sf"/>
</dbReference>
<evidence type="ECO:0000256" key="5">
    <source>
        <dbReference type="ARBA" id="ARBA00023274"/>
    </source>
</evidence>
<evidence type="ECO:0000256" key="9">
    <source>
        <dbReference type="RuleBase" id="RU003660"/>
    </source>
</evidence>
<keyword evidence="4 8" id="KW-0689">Ribosomal protein</keyword>
<dbReference type="InterPro" id="IPR000630">
    <property type="entry name" value="Ribosomal_uS8"/>
</dbReference>
<dbReference type="InterPro" id="IPR047863">
    <property type="entry name" value="Ribosomal_uS8_CS"/>
</dbReference>
<dbReference type="GO" id="GO:1990904">
    <property type="term" value="C:ribonucleoprotein complex"/>
    <property type="evidence" value="ECO:0007669"/>
    <property type="project" value="UniProtKB-KW"/>
</dbReference>
<gene>
    <name evidence="8 10" type="primary">rpsH</name>
    <name evidence="10" type="ORF">PADco_0420</name>
</gene>
<keyword evidence="11" id="KW-1185">Reference proteome</keyword>
<keyword evidence="2 8" id="KW-0699">rRNA-binding</keyword>
<organism evidence="10 11">
    <name type="scientific">Candidatus Profftella armatura</name>
    <name type="common">Diaphorina cf. continua</name>
    <dbReference type="NCBI Taxonomy" id="2661583"/>
    <lineage>
        <taxon>Bacteria</taxon>
        <taxon>Pseudomonadati</taxon>
        <taxon>Pseudomonadota</taxon>
        <taxon>Betaproteobacteria</taxon>
        <taxon>Candidatus Profftella</taxon>
    </lineage>
</organism>
<reference evidence="10 11" key="1">
    <citation type="journal article" date="2020" name="Genome Biol. Evol.">
        <title>Comparative Genomics Underlines Multiple Roles of Profftella, an Obligate Symbiont of Psyllids: Providing Toxins, Vitamins, and Carotenoids.</title>
        <authorList>
            <person name="Nakabachi A."/>
            <person name="Piel J."/>
            <person name="Malenovsky I."/>
            <person name="Hirose Y."/>
        </authorList>
    </citation>
    <scope>NUCLEOTIDE SEQUENCE [LARGE SCALE GENOMIC DNA]</scope>
    <source>
        <strain evidence="10 11">Dco</strain>
    </source>
</reference>
<evidence type="ECO:0000256" key="8">
    <source>
        <dbReference type="HAMAP-Rule" id="MF_01302"/>
    </source>
</evidence>
<dbReference type="SUPFAM" id="SSF56047">
    <property type="entry name" value="Ribosomal protein S8"/>
    <property type="match status" value="1"/>
</dbReference>
<dbReference type="FunFam" id="3.30.1370.30:FF:000002">
    <property type="entry name" value="30S ribosomal protein S8"/>
    <property type="match status" value="1"/>
</dbReference>
<protein>
    <recommendedName>
        <fullName evidence="6 8">Small ribosomal subunit protein uS8</fullName>
    </recommendedName>
</protein>
<evidence type="ECO:0000256" key="3">
    <source>
        <dbReference type="ARBA" id="ARBA00022884"/>
    </source>
</evidence>
<dbReference type="Gene3D" id="3.30.1490.10">
    <property type="match status" value="1"/>
</dbReference>